<dbReference type="Pfam" id="PF02153">
    <property type="entry name" value="PDH_N"/>
    <property type="match status" value="1"/>
</dbReference>
<evidence type="ECO:0000256" key="6">
    <source>
        <dbReference type="ARBA" id="ARBA00022679"/>
    </source>
</evidence>
<evidence type="ECO:0000256" key="9">
    <source>
        <dbReference type="ARBA" id="ARBA00023141"/>
    </source>
</evidence>
<evidence type="ECO:0000256" key="7">
    <source>
        <dbReference type="ARBA" id="ARBA00023002"/>
    </source>
</evidence>
<comment type="pathway">
    <text evidence="1">Amino-acid biosynthesis; L-tyrosine biosynthesis; (4-hydroxyphenyl)pyruvate from prephenate (NAD(+) route): step 1/1.</text>
</comment>
<evidence type="ECO:0000256" key="4">
    <source>
        <dbReference type="ARBA" id="ARBA00022498"/>
    </source>
</evidence>
<keyword evidence="6 12" id="KW-0808">Transferase</keyword>
<comment type="similarity">
    <text evidence="2">Belongs to the prephenate/arogenate dehydrogenase family.</text>
</comment>
<keyword evidence="4" id="KW-0827">Tyrosine biosynthesis</keyword>
<dbReference type="RefSeq" id="WP_110571718.1">
    <property type="nucleotide sequence ID" value="NZ_QKLW01000001.1"/>
</dbReference>
<comment type="catalytic activity">
    <reaction evidence="10">
        <text>prephenate + NAD(+) = 3-(4-hydroxyphenyl)pyruvate + CO2 + NADH</text>
        <dbReference type="Rhea" id="RHEA:13869"/>
        <dbReference type="ChEBI" id="CHEBI:16526"/>
        <dbReference type="ChEBI" id="CHEBI:29934"/>
        <dbReference type="ChEBI" id="CHEBI:36242"/>
        <dbReference type="ChEBI" id="CHEBI:57540"/>
        <dbReference type="ChEBI" id="CHEBI:57945"/>
        <dbReference type="EC" id="1.3.1.12"/>
    </reaction>
</comment>
<evidence type="ECO:0000256" key="2">
    <source>
        <dbReference type="ARBA" id="ARBA00007964"/>
    </source>
</evidence>
<dbReference type="PANTHER" id="PTHR21363">
    <property type="entry name" value="PREPHENATE DEHYDROGENASE"/>
    <property type="match status" value="1"/>
</dbReference>
<accession>A0A318V867</accession>
<gene>
    <name evidence="12" type="ORF">DFP75_101288</name>
</gene>
<dbReference type="Pfam" id="PF00275">
    <property type="entry name" value="EPSP_synthase"/>
    <property type="match status" value="1"/>
</dbReference>
<dbReference type="InterPro" id="IPR003099">
    <property type="entry name" value="Prephen_DH"/>
</dbReference>
<dbReference type="GO" id="GO:0004665">
    <property type="term" value="F:prephenate dehydrogenase (NADP+) activity"/>
    <property type="evidence" value="ECO:0007669"/>
    <property type="project" value="InterPro"/>
</dbReference>
<protein>
    <recommendedName>
        <fullName evidence="3">prephenate dehydrogenase</fullName>
        <ecNumber evidence="3">1.3.1.12</ecNumber>
    </recommendedName>
</protein>
<comment type="caution">
    <text evidence="12">The sequence shown here is derived from an EMBL/GenBank/DDBJ whole genome shotgun (WGS) entry which is preliminary data.</text>
</comment>
<dbReference type="GO" id="GO:0070403">
    <property type="term" value="F:NAD+ binding"/>
    <property type="evidence" value="ECO:0007669"/>
    <property type="project" value="InterPro"/>
</dbReference>
<dbReference type="PANTHER" id="PTHR21363:SF0">
    <property type="entry name" value="PREPHENATE DEHYDROGENASE [NADP(+)]"/>
    <property type="match status" value="1"/>
</dbReference>
<evidence type="ECO:0000256" key="10">
    <source>
        <dbReference type="ARBA" id="ARBA00049260"/>
    </source>
</evidence>
<keyword evidence="9" id="KW-0057">Aromatic amino acid biosynthesis</keyword>
<dbReference type="InterPro" id="IPR008927">
    <property type="entry name" value="6-PGluconate_DH-like_C_sf"/>
</dbReference>
<sequence>MTGESEFQVLANVTPQENKKFGNVMIIGLGMIGGSFAKALKDRGLATLYGVDRREGELALGVSTGVIDYPAELSQEYVSKMDVIVLATPVRAMESVLADLKPLLQEKTLVTDVGSTKGSVVESVRRVFGFVPANFIPGHPIAGAEKSGVLASNPQLFEKHMAIVTPLPDSDPLLLDRLHRIWRAVGADVVSMDVDHHDHVLASSSHLPHLLAFTLVDALASGERSQDIFKFAAGGFRDFTRIASSDPVMWRDVFMANKDATLATLDHFTDRLADMRAAIEQGDGASMFGVFTRAKSARDHFLRLLELRTIGSAKEVRPVSVSVLPASTIKGKISLLGDKSLSHKVITIAALSVGVSEIKNIDLTGDVRITMQAFRDMGVVIEEASADCVRIHGVGLYGLKAPIAPINVHESRESLYLLLPVLAGQSFSVTVVAEGKLLNQSMSDLFSLLRQMGGSVVSELADCLPVTLSPNDSLNVNVDVELKTGSGNLLMAAFLSAIYSPDEGRVKPMLPGLSHCEVLLQRFGQNMTKHGDSFNFSPGSLVGTDIVLSGDEYEAVWLVLLASLLPGSDLMIENAGLDSVSFDFLSFLKSIGANVVIPPLAESGLYEGVLQAGFAELSSFVLSAGQAYQFRDELPLLCVVAAYAKGDSRVEGVGDLPYYYEDRVLALVDALDSMKISCTYEHGDLLIKGGFPQGGELDCAGDDRLALAMLGLGARSKSITKVNDCQKLLEEFNELESVALQLGFHCSVAQ</sequence>
<evidence type="ECO:0000256" key="3">
    <source>
        <dbReference type="ARBA" id="ARBA00012068"/>
    </source>
</evidence>
<dbReference type="FunFam" id="3.40.50.720:FF:000208">
    <property type="entry name" value="Prephenate dehydrogenase"/>
    <property type="match status" value="1"/>
</dbReference>
<evidence type="ECO:0000259" key="11">
    <source>
        <dbReference type="PROSITE" id="PS51176"/>
    </source>
</evidence>
<keyword evidence="13" id="KW-1185">Reference proteome</keyword>
<dbReference type="Gene3D" id="3.65.10.10">
    <property type="entry name" value="Enolpyruvate transferase domain"/>
    <property type="match status" value="2"/>
</dbReference>
<dbReference type="PROSITE" id="PS51176">
    <property type="entry name" value="PDH_ADH"/>
    <property type="match status" value="1"/>
</dbReference>
<keyword evidence="8" id="KW-0520">NAD</keyword>
<feature type="domain" description="Prephenate/arogenate dehydrogenase" evidence="11">
    <location>
        <begin position="22"/>
        <end position="309"/>
    </location>
</feature>
<keyword evidence="5" id="KW-0028">Amino-acid biosynthesis</keyword>
<dbReference type="SUPFAM" id="SSF48179">
    <property type="entry name" value="6-phosphogluconate dehydrogenase C-terminal domain-like"/>
    <property type="match status" value="1"/>
</dbReference>
<dbReference type="InterPro" id="IPR046826">
    <property type="entry name" value="PDH_N"/>
</dbReference>
<dbReference type="SUPFAM" id="SSF55205">
    <property type="entry name" value="EPT/RTPC-like"/>
    <property type="match status" value="1"/>
</dbReference>
<dbReference type="Gene3D" id="3.40.50.720">
    <property type="entry name" value="NAD(P)-binding Rossmann-like Domain"/>
    <property type="match status" value="1"/>
</dbReference>
<evidence type="ECO:0000256" key="5">
    <source>
        <dbReference type="ARBA" id="ARBA00022605"/>
    </source>
</evidence>
<name>A0A318V867_9GAMM</name>
<proteinExistence type="inferred from homology"/>
<dbReference type="EC" id="1.3.1.12" evidence="3"/>
<dbReference type="InterPro" id="IPR036291">
    <property type="entry name" value="NAD(P)-bd_dom_sf"/>
</dbReference>
<keyword evidence="7" id="KW-0560">Oxidoreductase</keyword>
<dbReference type="SUPFAM" id="SSF51735">
    <property type="entry name" value="NAD(P)-binding Rossmann-fold domains"/>
    <property type="match status" value="1"/>
</dbReference>
<dbReference type="GO" id="GO:0016765">
    <property type="term" value="F:transferase activity, transferring alkyl or aryl (other than methyl) groups"/>
    <property type="evidence" value="ECO:0007669"/>
    <property type="project" value="InterPro"/>
</dbReference>
<dbReference type="NCBIfam" id="NF011381">
    <property type="entry name" value="PRK14806.1"/>
    <property type="match status" value="1"/>
</dbReference>
<dbReference type="InterPro" id="IPR001986">
    <property type="entry name" value="Enolpyruvate_Tfrase_dom"/>
</dbReference>
<evidence type="ECO:0000256" key="1">
    <source>
        <dbReference type="ARBA" id="ARBA00005067"/>
    </source>
</evidence>
<dbReference type="Gene3D" id="1.10.3660.10">
    <property type="entry name" value="6-phosphogluconate dehydrogenase C-terminal like domain"/>
    <property type="match status" value="1"/>
</dbReference>
<dbReference type="FunFam" id="1.10.3660.10:FF:000003">
    <property type="entry name" value="Prephenate dehydrogenase"/>
    <property type="match status" value="1"/>
</dbReference>
<dbReference type="InterPro" id="IPR036968">
    <property type="entry name" value="Enolpyruvate_Tfrase_sf"/>
</dbReference>
<evidence type="ECO:0000313" key="13">
    <source>
        <dbReference type="Proteomes" id="UP000247551"/>
    </source>
</evidence>
<dbReference type="AlphaFoldDB" id="A0A318V867"/>
<dbReference type="InterPro" id="IPR013792">
    <property type="entry name" value="RNA3'P_cycl/enolpyr_Trfase_a/b"/>
</dbReference>
<evidence type="ECO:0000313" key="12">
    <source>
        <dbReference type="EMBL" id="PYF84263.1"/>
    </source>
</evidence>
<evidence type="ECO:0000256" key="8">
    <source>
        <dbReference type="ARBA" id="ARBA00023027"/>
    </source>
</evidence>
<organism evidence="12 13">
    <name type="scientific">Marinomonas alcarazii</name>
    <dbReference type="NCBI Taxonomy" id="491949"/>
    <lineage>
        <taxon>Bacteria</taxon>
        <taxon>Pseudomonadati</taxon>
        <taxon>Pseudomonadota</taxon>
        <taxon>Gammaproteobacteria</taxon>
        <taxon>Oceanospirillales</taxon>
        <taxon>Oceanospirillaceae</taxon>
        <taxon>Marinomonas</taxon>
    </lineage>
</organism>
<dbReference type="EMBL" id="QKLW01000001">
    <property type="protein sequence ID" value="PYF84263.1"/>
    <property type="molecule type" value="Genomic_DNA"/>
</dbReference>
<dbReference type="InterPro" id="IPR046825">
    <property type="entry name" value="PDH_C"/>
</dbReference>
<dbReference type="InterPro" id="IPR050812">
    <property type="entry name" value="Preph/Arog_dehydrog"/>
</dbReference>
<dbReference type="GO" id="GO:0008977">
    <property type="term" value="F:prephenate dehydrogenase (NAD+) activity"/>
    <property type="evidence" value="ECO:0007669"/>
    <property type="project" value="UniProtKB-EC"/>
</dbReference>
<dbReference type="Proteomes" id="UP000247551">
    <property type="component" value="Unassembled WGS sequence"/>
</dbReference>
<dbReference type="Pfam" id="PF20463">
    <property type="entry name" value="PDH_C"/>
    <property type="match status" value="1"/>
</dbReference>
<dbReference type="GO" id="GO:0006571">
    <property type="term" value="P:tyrosine biosynthetic process"/>
    <property type="evidence" value="ECO:0007669"/>
    <property type="project" value="UniProtKB-KW"/>
</dbReference>
<reference evidence="12 13" key="1">
    <citation type="submission" date="2018-06" db="EMBL/GenBank/DDBJ databases">
        <title>Genomic Encyclopedia of Type Strains, Phase III (KMG-III): the genomes of soil and plant-associated and newly described type strains.</title>
        <authorList>
            <person name="Whitman W."/>
        </authorList>
    </citation>
    <scope>NUCLEOTIDE SEQUENCE [LARGE SCALE GENOMIC DNA]</scope>
    <source>
        <strain evidence="12 13">CECT 7730</strain>
    </source>
</reference>